<dbReference type="PANTHER" id="PTHR34298:SF2">
    <property type="entry name" value="SEGREGATION AND CONDENSATION PROTEIN B"/>
    <property type="match status" value="1"/>
</dbReference>
<dbReference type="NCBIfam" id="TIGR00281">
    <property type="entry name" value="SMC-Scp complex subunit ScpB"/>
    <property type="match status" value="1"/>
</dbReference>
<evidence type="ECO:0008006" key="7">
    <source>
        <dbReference type="Google" id="ProtNLM"/>
    </source>
</evidence>
<dbReference type="InterPro" id="IPR036390">
    <property type="entry name" value="WH_DNA-bd_sf"/>
</dbReference>
<organism evidence="6">
    <name type="scientific">marine metagenome</name>
    <dbReference type="NCBI Taxonomy" id="408172"/>
    <lineage>
        <taxon>unclassified sequences</taxon>
        <taxon>metagenomes</taxon>
        <taxon>ecological metagenomes</taxon>
    </lineage>
</organism>
<dbReference type="AlphaFoldDB" id="A0A383D7F9"/>
<name>A0A383D7F9_9ZZZZ</name>
<dbReference type="Gene3D" id="1.10.10.10">
    <property type="entry name" value="Winged helix-like DNA-binding domain superfamily/Winged helix DNA-binding domain"/>
    <property type="match status" value="2"/>
</dbReference>
<evidence type="ECO:0000313" key="6">
    <source>
        <dbReference type="EMBL" id="SVE40487.1"/>
    </source>
</evidence>
<dbReference type="GO" id="GO:0051301">
    <property type="term" value="P:cell division"/>
    <property type="evidence" value="ECO:0007669"/>
    <property type="project" value="UniProtKB-KW"/>
</dbReference>
<evidence type="ECO:0000256" key="4">
    <source>
        <dbReference type="ARBA" id="ARBA00023306"/>
    </source>
</evidence>
<feature type="compositionally biased region" description="Low complexity" evidence="5">
    <location>
        <begin position="186"/>
        <end position="197"/>
    </location>
</feature>
<keyword evidence="1" id="KW-0963">Cytoplasm</keyword>
<dbReference type="PIRSF" id="PIRSF019345">
    <property type="entry name" value="ScpB"/>
    <property type="match status" value="1"/>
</dbReference>
<dbReference type="GO" id="GO:0051304">
    <property type="term" value="P:chromosome separation"/>
    <property type="evidence" value="ECO:0007669"/>
    <property type="project" value="InterPro"/>
</dbReference>
<evidence type="ECO:0000256" key="1">
    <source>
        <dbReference type="ARBA" id="ARBA00022490"/>
    </source>
</evidence>
<dbReference type="PANTHER" id="PTHR34298">
    <property type="entry name" value="SEGREGATION AND CONDENSATION PROTEIN B"/>
    <property type="match status" value="1"/>
</dbReference>
<sequence>MEREELKSIIENVLLAADQPINASELSKIFIDGTDKDQLQSILDELREEYNSRNLQIMEVADGYQLGTRHEYNDWIRKYLKLDRSSRLSQPSLDTLSIIAYKQPLTRQEVDDIRGVDSSGVLKTLLEKKVIGPAGRKKVPGRPIMYRTTQKFLEYFGLKDLSDLPTLEDLREEVEEDDPPLQTQIEFSTSEASTSSTSKDESVTEGRGDPADN</sequence>
<evidence type="ECO:0000256" key="2">
    <source>
        <dbReference type="ARBA" id="ARBA00022618"/>
    </source>
</evidence>
<feature type="region of interest" description="Disordered" evidence="5">
    <location>
        <begin position="167"/>
        <end position="213"/>
    </location>
</feature>
<keyword evidence="3" id="KW-0159">Chromosome partition</keyword>
<feature type="compositionally biased region" description="Acidic residues" evidence="5">
    <location>
        <begin position="170"/>
        <end position="179"/>
    </location>
</feature>
<evidence type="ECO:0000256" key="3">
    <source>
        <dbReference type="ARBA" id="ARBA00022829"/>
    </source>
</evidence>
<accession>A0A383D7F9</accession>
<dbReference type="InterPro" id="IPR036388">
    <property type="entry name" value="WH-like_DNA-bd_sf"/>
</dbReference>
<evidence type="ECO:0000256" key="5">
    <source>
        <dbReference type="SAM" id="MobiDB-lite"/>
    </source>
</evidence>
<feature type="compositionally biased region" description="Basic and acidic residues" evidence="5">
    <location>
        <begin position="198"/>
        <end position="213"/>
    </location>
</feature>
<dbReference type="SUPFAM" id="SSF46785">
    <property type="entry name" value="Winged helix' DNA-binding domain"/>
    <property type="match status" value="2"/>
</dbReference>
<reference evidence="6" key="1">
    <citation type="submission" date="2018-05" db="EMBL/GenBank/DDBJ databases">
        <authorList>
            <person name="Lanie J.A."/>
            <person name="Ng W.-L."/>
            <person name="Kazmierczak K.M."/>
            <person name="Andrzejewski T.M."/>
            <person name="Davidsen T.M."/>
            <person name="Wayne K.J."/>
            <person name="Tettelin H."/>
            <person name="Glass J.I."/>
            <person name="Rusch D."/>
            <person name="Podicherti R."/>
            <person name="Tsui H.-C.T."/>
            <person name="Winkler M.E."/>
        </authorList>
    </citation>
    <scope>NUCLEOTIDE SEQUENCE</scope>
</reference>
<proteinExistence type="inferred from homology"/>
<protein>
    <recommendedName>
        <fullName evidence="7">SMC-Scp complex subunit ScpB</fullName>
    </recommendedName>
</protein>
<dbReference type="HAMAP" id="MF_01804">
    <property type="entry name" value="ScpB"/>
    <property type="match status" value="1"/>
</dbReference>
<dbReference type="Pfam" id="PF04079">
    <property type="entry name" value="SMC_ScpB"/>
    <property type="match status" value="1"/>
</dbReference>
<dbReference type="InterPro" id="IPR005234">
    <property type="entry name" value="ScpB_csome_segregation"/>
</dbReference>
<gene>
    <name evidence="6" type="ORF">METZ01_LOCUS493341</name>
</gene>
<keyword evidence="2" id="KW-0132">Cell division</keyword>
<dbReference type="EMBL" id="UINC01215004">
    <property type="protein sequence ID" value="SVE40487.1"/>
    <property type="molecule type" value="Genomic_DNA"/>
</dbReference>
<keyword evidence="4" id="KW-0131">Cell cycle</keyword>